<feature type="domain" description="Pyrrolo-quinoline quinone repeat" evidence="2">
    <location>
        <begin position="194"/>
        <end position="294"/>
    </location>
</feature>
<feature type="region of interest" description="Disordered" evidence="1">
    <location>
        <begin position="24"/>
        <end position="57"/>
    </location>
</feature>
<accession>A0AAU8CBJ8</accession>
<gene>
    <name evidence="3" type="ORF">ABSL23_14105</name>
</gene>
<dbReference type="InterPro" id="IPR018391">
    <property type="entry name" value="PQQ_b-propeller_rpt"/>
</dbReference>
<dbReference type="PROSITE" id="PS51257">
    <property type="entry name" value="PROKAR_LIPOPROTEIN"/>
    <property type="match status" value="1"/>
</dbReference>
<dbReference type="InterPro" id="IPR015943">
    <property type="entry name" value="WD40/YVTN_repeat-like_dom_sf"/>
</dbReference>
<dbReference type="InterPro" id="IPR011047">
    <property type="entry name" value="Quinoprotein_ADH-like_sf"/>
</dbReference>
<dbReference type="PANTHER" id="PTHR34512">
    <property type="entry name" value="CELL SURFACE PROTEIN"/>
    <property type="match status" value="1"/>
</dbReference>
<sequence>MPSLRRRGFLAACAAGAAAGCLGSPPEYDPASADTWPMDRYDPGGTNHTPSPGPRTDPGVAWHRDVRSLFDVPTPLVRGDTLYLGTFDRFSAFDAATGERRWQLRENGRWLDGALAAAPAYGDVMPVVATQNGYAAIAPSGGLDVFGFRRTFETRWRRTGVEPDRFGRLLAFSRSSVPPVVADGRVYVVATADESTVAAIDAATGETAWSTTVHRATDARVAVAGGRVFVPTFGEGLVALDAETGEHRWTAPVAETHVYPPTATGDVVYAHDREFVYAFDVASGDELWRGNREDAARRLTDTRTPLTTDDERVYAVGDTDDGTAVVAFDAETGESHWAHAAGTEEVPPVAADGTLYVPDADGVVALDATTGERRWTRGDGHVASLSVVGTTAYAATVGGRLYALEGSA</sequence>
<reference evidence="3" key="1">
    <citation type="submission" date="2024-06" db="EMBL/GenBank/DDBJ databases">
        <title>Genome Sequence of an extremely halophilic archaeon isolated from Permian era halite, Salado Formation, Carlsbad, New Mexico: Halobacterium sp. strain NMX12-1.</title>
        <authorList>
            <person name="Sotoa L."/>
            <person name="DasSarma P."/>
            <person name="Anton B.P."/>
            <person name="Vincze T."/>
            <person name="Verma I."/>
            <person name="Eralp B."/>
            <person name="Powers D.W."/>
            <person name="Dozier B.L."/>
            <person name="Roberts R.J."/>
            <person name="DasSarma S."/>
        </authorList>
    </citation>
    <scope>NUCLEOTIDE SEQUENCE</scope>
    <source>
        <strain evidence="3">NMX12-1</strain>
    </source>
</reference>
<dbReference type="NCBIfam" id="TIGR01409">
    <property type="entry name" value="TAT_signal_seq"/>
    <property type="match status" value="1"/>
</dbReference>
<feature type="domain" description="Pyrrolo-quinoline quinone repeat" evidence="2">
    <location>
        <begin position="60"/>
        <end position="191"/>
    </location>
</feature>
<organism evidence="3">
    <name type="scientific">Halobacterium sp. NMX12-1</name>
    <dbReference type="NCBI Taxonomy" id="3166650"/>
    <lineage>
        <taxon>Archaea</taxon>
        <taxon>Methanobacteriati</taxon>
        <taxon>Methanobacteriota</taxon>
        <taxon>Stenosarchaea group</taxon>
        <taxon>Halobacteria</taxon>
        <taxon>Halobacteriales</taxon>
        <taxon>Halobacteriaceae</taxon>
        <taxon>Halobacterium</taxon>
    </lineage>
</organism>
<dbReference type="InterPro" id="IPR002372">
    <property type="entry name" value="PQQ_rpt_dom"/>
</dbReference>
<dbReference type="EMBL" id="CP159204">
    <property type="protein sequence ID" value="XCF16361.1"/>
    <property type="molecule type" value="Genomic_DNA"/>
</dbReference>
<dbReference type="PROSITE" id="PS51318">
    <property type="entry name" value="TAT"/>
    <property type="match status" value="1"/>
</dbReference>
<evidence type="ECO:0000259" key="2">
    <source>
        <dbReference type="Pfam" id="PF13360"/>
    </source>
</evidence>
<dbReference type="InterPro" id="IPR019546">
    <property type="entry name" value="TAT_signal_bac_arc"/>
</dbReference>
<protein>
    <submittedName>
        <fullName evidence="3">PQQ-binding-like beta-propeller repeat protein</fullName>
    </submittedName>
</protein>
<dbReference type="InterPro" id="IPR006311">
    <property type="entry name" value="TAT_signal"/>
</dbReference>
<dbReference type="RefSeq" id="WP_353634194.1">
    <property type="nucleotide sequence ID" value="NZ_CP159204.1"/>
</dbReference>
<dbReference type="PANTHER" id="PTHR34512:SF30">
    <property type="entry name" value="OUTER MEMBRANE PROTEIN ASSEMBLY FACTOR BAMB"/>
    <property type="match status" value="1"/>
</dbReference>
<dbReference type="Gene3D" id="2.130.10.10">
    <property type="entry name" value="YVTN repeat-like/Quinoprotein amine dehydrogenase"/>
    <property type="match status" value="2"/>
</dbReference>
<evidence type="ECO:0000256" key="1">
    <source>
        <dbReference type="SAM" id="MobiDB-lite"/>
    </source>
</evidence>
<dbReference type="SUPFAM" id="SSF50998">
    <property type="entry name" value="Quinoprotein alcohol dehydrogenase-like"/>
    <property type="match status" value="2"/>
</dbReference>
<proteinExistence type="predicted"/>
<dbReference type="GeneID" id="91110303"/>
<name>A0AAU8CBJ8_9EURY</name>
<dbReference type="SMART" id="SM00564">
    <property type="entry name" value="PQQ"/>
    <property type="match status" value="6"/>
</dbReference>
<dbReference type="Pfam" id="PF13360">
    <property type="entry name" value="PQQ_2"/>
    <property type="match status" value="2"/>
</dbReference>
<evidence type="ECO:0000313" key="3">
    <source>
        <dbReference type="EMBL" id="XCF16361.1"/>
    </source>
</evidence>
<dbReference type="KEGG" id="hanx:ABSL23_14105"/>
<dbReference type="AlphaFoldDB" id="A0AAU8CBJ8"/>